<accession>A0AAD2G2U7</accession>
<proteinExistence type="predicted"/>
<sequence>MDCRWTLTDDSSPLPFPQKTLPYEIHAPQSCYALVSMLTLGEDYGDDSILDESPTKLLFDRHTKRVNATLGNEERLLREKRNSSMPMMKPQRKKSMEDLAHLESALNAVFDLIIEAPEGAGCQWDCEESSIPSAAGAKWSTHVMTEVLKKPVRRSSLGYAPHSPHRSAD</sequence>
<dbReference type="AlphaFoldDB" id="A0AAD2G2U7"/>
<reference evidence="1" key="1">
    <citation type="submission" date="2023-08" db="EMBL/GenBank/DDBJ databases">
        <authorList>
            <person name="Audoor S."/>
            <person name="Bilcke G."/>
        </authorList>
    </citation>
    <scope>NUCLEOTIDE SEQUENCE</scope>
</reference>
<dbReference type="EMBL" id="CAKOGP040002069">
    <property type="protein sequence ID" value="CAJ1960766.1"/>
    <property type="molecule type" value="Genomic_DNA"/>
</dbReference>
<dbReference type="Proteomes" id="UP001295423">
    <property type="component" value="Unassembled WGS sequence"/>
</dbReference>
<evidence type="ECO:0000313" key="1">
    <source>
        <dbReference type="EMBL" id="CAJ1960766.1"/>
    </source>
</evidence>
<comment type="caution">
    <text evidence="1">The sequence shown here is derived from an EMBL/GenBank/DDBJ whole genome shotgun (WGS) entry which is preliminary data.</text>
</comment>
<name>A0AAD2G2U7_9STRA</name>
<protein>
    <submittedName>
        <fullName evidence="1">Uncharacterized protein</fullName>
    </submittedName>
</protein>
<keyword evidence="2" id="KW-1185">Reference proteome</keyword>
<evidence type="ECO:0000313" key="2">
    <source>
        <dbReference type="Proteomes" id="UP001295423"/>
    </source>
</evidence>
<gene>
    <name evidence="1" type="ORF">CYCCA115_LOCUS18883</name>
</gene>
<organism evidence="1 2">
    <name type="scientific">Cylindrotheca closterium</name>
    <dbReference type="NCBI Taxonomy" id="2856"/>
    <lineage>
        <taxon>Eukaryota</taxon>
        <taxon>Sar</taxon>
        <taxon>Stramenopiles</taxon>
        <taxon>Ochrophyta</taxon>
        <taxon>Bacillariophyta</taxon>
        <taxon>Bacillariophyceae</taxon>
        <taxon>Bacillariophycidae</taxon>
        <taxon>Bacillariales</taxon>
        <taxon>Bacillariaceae</taxon>
        <taxon>Cylindrotheca</taxon>
    </lineage>
</organism>